<evidence type="ECO:0000256" key="1">
    <source>
        <dbReference type="SAM" id="Phobius"/>
    </source>
</evidence>
<evidence type="ECO:0000313" key="3">
    <source>
        <dbReference type="Proteomes" id="UP000191040"/>
    </source>
</evidence>
<feature type="transmembrane region" description="Helical" evidence="1">
    <location>
        <begin position="41"/>
        <end position="63"/>
    </location>
</feature>
<keyword evidence="3" id="KW-1185">Reference proteome</keyword>
<name>A0A1T4Z531_9ACTN</name>
<reference evidence="3" key="1">
    <citation type="submission" date="2017-02" db="EMBL/GenBank/DDBJ databases">
        <authorList>
            <person name="Varghese N."/>
            <person name="Submissions S."/>
        </authorList>
    </citation>
    <scope>NUCLEOTIDE SEQUENCE [LARGE SCALE GENOMIC DNA]</scope>
    <source>
        <strain evidence="3">9H-4</strain>
    </source>
</reference>
<accession>A0A1T4Z531</accession>
<keyword evidence="1" id="KW-1133">Transmembrane helix</keyword>
<dbReference type="STRING" id="1736691.SAMN06295964_2533"/>
<keyword evidence="1" id="KW-0472">Membrane</keyword>
<dbReference type="EMBL" id="LT796768">
    <property type="protein sequence ID" value="SKB09187.1"/>
    <property type="molecule type" value="Genomic_DNA"/>
</dbReference>
<proteinExistence type="predicted"/>
<gene>
    <name evidence="2" type="ORF">SAMN06295964_2533</name>
</gene>
<dbReference type="Proteomes" id="UP000191040">
    <property type="component" value="Chromosome I"/>
</dbReference>
<dbReference type="RefSeq" id="WP_078700493.1">
    <property type="nucleotide sequence ID" value="NZ_LT796768.1"/>
</dbReference>
<protein>
    <submittedName>
        <fullName evidence="2">Uncharacterized protein</fullName>
    </submittedName>
</protein>
<evidence type="ECO:0000313" key="2">
    <source>
        <dbReference type="EMBL" id="SKB09187.1"/>
    </source>
</evidence>
<dbReference type="AlphaFoldDB" id="A0A1T4Z531"/>
<sequence length="131" mass="12912">MPVSTRIPLLTAAVVVALQGLVFLVLAVLDLSGLVSGRIAVGVGIGILLLLVGAGLVAAAVGLARGAHVARGPAVVAQLIGLGLAWSLRQPDPNTGDNRAVAVAIAVSALVVLGSLATGPARRALADDYEA</sequence>
<feature type="transmembrane region" description="Helical" evidence="1">
    <location>
        <begin position="7"/>
        <end position="29"/>
    </location>
</feature>
<organism evidence="2 3">
    <name type="scientific">Aeromicrobium choanae</name>
    <dbReference type="NCBI Taxonomy" id="1736691"/>
    <lineage>
        <taxon>Bacteria</taxon>
        <taxon>Bacillati</taxon>
        <taxon>Actinomycetota</taxon>
        <taxon>Actinomycetes</taxon>
        <taxon>Propionibacteriales</taxon>
        <taxon>Nocardioidaceae</taxon>
        <taxon>Aeromicrobium</taxon>
    </lineage>
</organism>
<feature type="transmembrane region" description="Helical" evidence="1">
    <location>
        <begin position="70"/>
        <end position="88"/>
    </location>
</feature>
<keyword evidence="1" id="KW-0812">Transmembrane</keyword>
<feature type="transmembrane region" description="Helical" evidence="1">
    <location>
        <begin position="100"/>
        <end position="119"/>
    </location>
</feature>